<keyword evidence="1" id="KW-0732">Signal</keyword>
<dbReference type="OrthoDB" id="66230at2"/>
<dbReference type="AlphaFoldDB" id="A0A418VB77"/>
<sequence length="239" mass="24491">MKKLIPLLPLGLLFTACQTTPPAPQPTDPAIVQITGKVSSGTGTGTIELRDGVSAGAATLSSASIAADGSFTLPLPTPDKLAGSLVSADTVLGQLGCEGTLTSGTPGTRAFGFAELQATRSGATMQVMTLSTDLNLLPPHLAFTGHAWVYTDQATTLKGELDCTKLINSPDTISRLTVSVDTRTRAGWNVLKLSGRTSGVSLPTSASASASVVQDVPGSNWRTVNDIARGITTLSAQVK</sequence>
<evidence type="ECO:0000256" key="1">
    <source>
        <dbReference type="SAM" id="SignalP"/>
    </source>
</evidence>
<evidence type="ECO:0008006" key="4">
    <source>
        <dbReference type="Google" id="ProtNLM"/>
    </source>
</evidence>
<reference evidence="2 3" key="1">
    <citation type="submission" date="2018-09" db="EMBL/GenBank/DDBJ databases">
        <authorList>
            <person name="Zhu H."/>
        </authorList>
    </citation>
    <scope>NUCLEOTIDE SEQUENCE [LARGE SCALE GENOMIC DNA]</scope>
    <source>
        <strain evidence="2 3">K2S05-167</strain>
    </source>
</reference>
<gene>
    <name evidence="2" type="ORF">D3875_19415</name>
</gene>
<dbReference type="Proteomes" id="UP000286287">
    <property type="component" value="Unassembled WGS sequence"/>
</dbReference>
<comment type="caution">
    <text evidence="2">The sequence shown here is derived from an EMBL/GenBank/DDBJ whole genome shotgun (WGS) entry which is preliminary data.</text>
</comment>
<dbReference type="RefSeq" id="WP_119766124.1">
    <property type="nucleotide sequence ID" value="NZ_QYUJ01000014.1"/>
</dbReference>
<dbReference type="EMBL" id="QYUJ01000014">
    <property type="protein sequence ID" value="RJF73391.1"/>
    <property type="molecule type" value="Genomic_DNA"/>
</dbReference>
<proteinExistence type="predicted"/>
<feature type="chain" id="PRO_5019037783" description="Carboxypeptidase regulatory-like domain-containing protein" evidence="1">
    <location>
        <begin position="20"/>
        <end position="239"/>
    </location>
</feature>
<protein>
    <recommendedName>
        <fullName evidence="4">Carboxypeptidase regulatory-like domain-containing protein</fullName>
    </recommendedName>
</protein>
<evidence type="ECO:0000313" key="3">
    <source>
        <dbReference type="Proteomes" id="UP000286287"/>
    </source>
</evidence>
<organism evidence="2 3">
    <name type="scientific">Deinococcus cavernae</name>
    <dbReference type="NCBI Taxonomy" id="2320857"/>
    <lineage>
        <taxon>Bacteria</taxon>
        <taxon>Thermotogati</taxon>
        <taxon>Deinococcota</taxon>
        <taxon>Deinococci</taxon>
        <taxon>Deinococcales</taxon>
        <taxon>Deinococcaceae</taxon>
        <taxon>Deinococcus</taxon>
    </lineage>
</organism>
<feature type="signal peptide" evidence="1">
    <location>
        <begin position="1"/>
        <end position="19"/>
    </location>
</feature>
<accession>A0A418VB77</accession>
<name>A0A418VB77_9DEIO</name>
<evidence type="ECO:0000313" key="2">
    <source>
        <dbReference type="EMBL" id="RJF73391.1"/>
    </source>
</evidence>
<keyword evidence="3" id="KW-1185">Reference proteome</keyword>
<dbReference type="PROSITE" id="PS51257">
    <property type="entry name" value="PROKAR_LIPOPROTEIN"/>
    <property type="match status" value="1"/>
</dbReference>